<feature type="region of interest" description="Disordered" evidence="1">
    <location>
        <begin position="1"/>
        <end position="22"/>
    </location>
</feature>
<dbReference type="eggNOG" id="arCOG10766">
    <property type="taxonomic scope" value="Archaea"/>
</dbReference>
<dbReference type="GeneID" id="14376867"/>
<organism evidence="2 3">
    <name type="scientific">Halovivax ruber (strain DSM 18193 / JCM 13892 / XH-70)</name>
    <dbReference type="NCBI Taxonomy" id="797302"/>
    <lineage>
        <taxon>Archaea</taxon>
        <taxon>Methanobacteriati</taxon>
        <taxon>Methanobacteriota</taxon>
        <taxon>Stenosarchaea group</taxon>
        <taxon>Halobacteria</taxon>
        <taxon>Halobacteriales</taxon>
        <taxon>Natrialbaceae</taxon>
        <taxon>Halovivax</taxon>
    </lineage>
</organism>
<evidence type="ECO:0000256" key="1">
    <source>
        <dbReference type="SAM" id="MobiDB-lite"/>
    </source>
</evidence>
<evidence type="ECO:0000313" key="3">
    <source>
        <dbReference type="Proteomes" id="UP000010846"/>
    </source>
</evidence>
<dbReference type="AlphaFoldDB" id="L0IDW1"/>
<keyword evidence="3" id="KW-1185">Reference proteome</keyword>
<name>L0IDW1_HALRX</name>
<dbReference type="HOGENOM" id="CLU_2645800_0_0_2"/>
<sequence>MSTNAVLIDEESTGHPAPQHDPTVDALEERIARTERRRVDVTELDVTSLETFVEENVGTHLVSLEHRGGRTYLVLE</sequence>
<evidence type="ECO:0000313" key="2">
    <source>
        <dbReference type="EMBL" id="AGB16944.1"/>
    </source>
</evidence>
<reference evidence="2" key="1">
    <citation type="submission" date="2011-09" db="EMBL/GenBank/DDBJ databases">
        <title>Complete sequence of Halovivax ruber XH-70.</title>
        <authorList>
            <consortium name="US DOE Joint Genome Institute"/>
            <person name="Lucas S."/>
            <person name="Han J."/>
            <person name="Lapidus A."/>
            <person name="Cheng J.-F."/>
            <person name="Goodwin L."/>
            <person name="Pitluck S."/>
            <person name="Peters L."/>
            <person name="Mikhailova N."/>
            <person name="Davenport K."/>
            <person name="Detter J.C."/>
            <person name="Han C."/>
            <person name="Tapia R."/>
            <person name="Land M."/>
            <person name="Hauser L."/>
            <person name="Kyrpides N."/>
            <person name="Ivanova N."/>
            <person name="Pagani I."/>
            <person name="Sproer C."/>
            <person name="Anderson I."/>
            <person name="Woyke T."/>
        </authorList>
    </citation>
    <scope>NUCLEOTIDE SEQUENCE</scope>
    <source>
        <strain evidence="2">XH-70</strain>
    </source>
</reference>
<protein>
    <submittedName>
        <fullName evidence="2">Uncharacterized protein</fullName>
    </submittedName>
</protein>
<dbReference type="KEGG" id="hru:Halru_2359"/>
<dbReference type="EMBL" id="CP003050">
    <property type="protein sequence ID" value="AGB16944.1"/>
    <property type="molecule type" value="Genomic_DNA"/>
</dbReference>
<proteinExistence type="predicted"/>
<dbReference type="OrthoDB" id="204552at2157"/>
<dbReference type="Proteomes" id="UP000010846">
    <property type="component" value="Chromosome"/>
</dbReference>
<gene>
    <name evidence="2" type="ordered locus">Halru_2359</name>
</gene>
<dbReference type="STRING" id="797302.Halru_2359"/>
<dbReference type="RefSeq" id="WP_015301549.1">
    <property type="nucleotide sequence ID" value="NC_019964.1"/>
</dbReference>
<accession>L0IDW1</accession>